<dbReference type="GO" id="GO:0016462">
    <property type="term" value="F:pyrophosphatase activity"/>
    <property type="evidence" value="ECO:0007669"/>
    <property type="project" value="UniProtKB-ARBA"/>
</dbReference>
<dbReference type="GO" id="GO:0006753">
    <property type="term" value="P:nucleoside phosphate metabolic process"/>
    <property type="evidence" value="ECO:0007669"/>
    <property type="project" value="TreeGrafter"/>
</dbReference>
<dbReference type="InterPro" id="IPR020476">
    <property type="entry name" value="Nudix_hydrolase"/>
</dbReference>
<dbReference type="RefSeq" id="WP_242873991.1">
    <property type="nucleotide sequence ID" value="NZ_CP071376.1"/>
</dbReference>
<dbReference type="Pfam" id="PF00293">
    <property type="entry name" value="NUDIX"/>
    <property type="match status" value="1"/>
</dbReference>
<dbReference type="CDD" id="cd03424">
    <property type="entry name" value="NUDIX_ADPRase_Nudt5_UGPPase_Nudt14"/>
    <property type="match status" value="1"/>
</dbReference>
<dbReference type="AlphaFoldDB" id="A0A1H0UBN1"/>
<dbReference type="EMBL" id="FNJM01000010">
    <property type="protein sequence ID" value="SDP63722.1"/>
    <property type="molecule type" value="Genomic_DNA"/>
</dbReference>
<evidence type="ECO:0000259" key="4">
    <source>
        <dbReference type="PROSITE" id="PS51462"/>
    </source>
</evidence>
<dbReference type="InterPro" id="IPR020084">
    <property type="entry name" value="NUDIX_hydrolase_CS"/>
</dbReference>
<dbReference type="STRING" id="94869.SAMN04488529_11030"/>
<comment type="similarity">
    <text evidence="3">Belongs to the Nudix hydrolase family.</text>
</comment>
<evidence type="ECO:0000313" key="6">
    <source>
        <dbReference type="Proteomes" id="UP000198597"/>
    </source>
</evidence>
<evidence type="ECO:0000256" key="1">
    <source>
        <dbReference type="ARBA" id="ARBA00001946"/>
    </source>
</evidence>
<evidence type="ECO:0000313" key="5">
    <source>
        <dbReference type="EMBL" id="SDP63722.1"/>
    </source>
</evidence>
<dbReference type="Proteomes" id="UP000198597">
    <property type="component" value="Unassembled WGS sequence"/>
</dbReference>
<reference evidence="5 6" key="1">
    <citation type="submission" date="2016-10" db="EMBL/GenBank/DDBJ databases">
        <authorList>
            <person name="de Groot N.N."/>
        </authorList>
    </citation>
    <scope>NUCLEOTIDE SEQUENCE [LARGE SCALE GENOMIC DNA]</scope>
    <source>
        <strain evidence="5 6">DSM 12272</strain>
    </source>
</reference>
<evidence type="ECO:0000256" key="3">
    <source>
        <dbReference type="RuleBase" id="RU003476"/>
    </source>
</evidence>
<gene>
    <name evidence="5" type="ORF">SAMN04488529_11030</name>
</gene>
<comment type="cofactor">
    <cofactor evidence="1">
        <name>Mg(2+)</name>
        <dbReference type="ChEBI" id="CHEBI:18420"/>
    </cofactor>
</comment>
<name>A0A1H0UBN1_9CLOT</name>
<protein>
    <submittedName>
        <fullName evidence="5">ADP-ribose pyrophosphatase</fullName>
    </submittedName>
</protein>
<feature type="domain" description="Nudix hydrolase" evidence="4">
    <location>
        <begin position="58"/>
        <end position="192"/>
    </location>
</feature>
<keyword evidence="6" id="KW-1185">Reference proteome</keyword>
<dbReference type="Gene3D" id="3.90.79.10">
    <property type="entry name" value="Nucleoside Triphosphate Pyrophosphohydrolase"/>
    <property type="match status" value="1"/>
</dbReference>
<accession>A0A1H0UBN1</accession>
<dbReference type="GO" id="GO:0019693">
    <property type="term" value="P:ribose phosphate metabolic process"/>
    <property type="evidence" value="ECO:0007669"/>
    <property type="project" value="TreeGrafter"/>
</dbReference>
<dbReference type="SUPFAM" id="SSF55811">
    <property type="entry name" value="Nudix"/>
    <property type="match status" value="1"/>
</dbReference>
<organism evidence="5 6">
    <name type="scientific">Clostridium gasigenes</name>
    <dbReference type="NCBI Taxonomy" id="94869"/>
    <lineage>
        <taxon>Bacteria</taxon>
        <taxon>Bacillati</taxon>
        <taxon>Bacillota</taxon>
        <taxon>Clostridia</taxon>
        <taxon>Eubacteriales</taxon>
        <taxon>Clostridiaceae</taxon>
        <taxon>Clostridium</taxon>
    </lineage>
</organism>
<dbReference type="PANTHER" id="PTHR11839">
    <property type="entry name" value="UDP/ADP-SUGAR PYROPHOSPHATASE"/>
    <property type="match status" value="1"/>
</dbReference>
<dbReference type="PRINTS" id="PR00502">
    <property type="entry name" value="NUDIXFAMILY"/>
</dbReference>
<proteinExistence type="inferred from homology"/>
<evidence type="ECO:0000256" key="2">
    <source>
        <dbReference type="ARBA" id="ARBA00022801"/>
    </source>
</evidence>
<dbReference type="PANTHER" id="PTHR11839:SF18">
    <property type="entry name" value="NUDIX HYDROLASE DOMAIN-CONTAINING PROTEIN"/>
    <property type="match status" value="1"/>
</dbReference>
<dbReference type="InterPro" id="IPR015797">
    <property type="entry name" value="NUDIX_hydrolase-like_dom_sf"/>
</dbReference>
<dbReference type="PROSITE" id="PS00893">
    <property type="entry name" value="NUDIX_BOX"/>
    <property type="match status" value="1"/>
</dbReference>
<dbReference type="GeneID" id="65310643"/>
<dbReference type="PROSITE" id="PS51462">
    <property type="entry name" value="NUDIX"/>
    <property type="match status" value="1"/>
</dbReference>
<dbReference type="InterPro" id="IPR000086">
    <property type="entry name" value="NUDIX_hydrolase_dom"/>
</dbReference>
<sequence>MERQDVKIKNITTIADTPYLKMYNAEYTNKFGATKNWSIASRKPLETIENIFFNGEEGKIDAVIIVATHIDENKLVVIKQFRVPLNDYVYEIPAGLIDAGEEFETTVRRELKEETGLDLVKIDYEKTKSKLYISTGMTDESVALVYCDCNGEISDDDLEDDEDIEVKLVSKEEAKEIIASSEKIDIKALLVIQNFLAI</sequence>
<keyword evidence="2 3" id="KW-0378">Hydrolase</keyword>